<protein>
    <submittedName>
        <fullName evidence="3">Uncharacterized protein</fullName>
    </submittedName>
</protein>
<keyword evidence="1" id="KW-0175">Coiled coil</keyword>
<feature type="region of interest" description="Disordered" evidence="2">
    <location>
        <begin position="133"/>
        <end position="164"/>
    </location>
</feature>
<feature type="compositionally biased region" description="Basic and acidic residues" evidence="2">
    <location>
        <begin position="421"/>
        <end position="430"/>
    </location>
</feature>
<proteinExistence type="predicted"/>
<evidence type="ECO:0000256" key="2">
    <source>
        <dbReference type="SAM" id="MobiDB-lite"/>
    </source>
</evidence>
<feature type="region of interest" description="Disordered" evidence="2">
    <location>
        <begin position="304"/>
        <end position="341"/>
    </location>
</feature>
<dbReference type="PANTHER" id="PTHR47026">
    <property type="entry name" value="PIGMENTOSA GTPASE REGULATOR-LIKE PROTEIN, PUTATIVE-RELATED"/>
    <property type="match status" value="1"/>
</dbReference>
<feature type="coiled-coil region" evidence="1">
    <location>
        <begin position="16"/>
        <end position="74"/>
    </location>
</feature>
<keyword evidence="4" id="KW-1185">Reference proteome</keyword>
<feature type="region of interest" description="Disordered" evidence="2">
    <location>
        <begin position="403"/>
        <end position="430"/>
    </location>
</feature>
<accession>A0ABQ5KW54</accession>
<dbReference type="EMBL" id="BQXS01011278">
    <property type="protein sequence ID" value="GKT36677.1"/>
    <property type="molecule type" value="Genomic_DNA"/>
</dbReference>
<name>A0ABQ5KW54_9EUKA</name>
<comment type="caution">
    <text evidence="3">The sequence shown here is derived from an EMBL/GenBank/DDBJ whole genome shotgun (WGS) entry which is preliminary data.</text>
</comment>
<organism evidence="3 4">
    <name type="scientific">Aduncisulcus paluster</name>
    <dbReference type="NCBI Taxonomy" id="2918883"/>
    <lineage>
        <taxon>Eukaryota</taxon>
        <taxon>Metamonada</taxon>
        <taxon>Carpediemonas-like organisms</taxon>
        <taxon>Aduncisulcus</taxon>
    </lineage>
</organism>
<gene>
    <name evidence="3" type="ORF">ADUPG1_009594</name>
</gene>
<evidence type="ECO:0000313" key="4">
    <source>
        <dbReference type="Proteomes" id="UP001057375"/>
    </source>
</evidence>
<sequence length="442" mass="51199">MADSLTPDEIVFLRDLEKLEQELIKLDEGQEYIKAEQMKKEIKKHKASYLRKVNEQLESEHVAQLDELHRVHEEVKIELRNRWEHDLAEYDTNSNDMISEMEKRHAEQRQRFKNSAKTKNERLRQFLERKKDITEADIRSPRSPRERMLSSRGNPTDAPSVESREFAQLESSLLRSFRFRPSASLLNMERIQRSLVSQGKYKEASQVKRRADELRAWELDRHEEKYLKTADRLVRRLLQIQRDGKTRLIARIEQGRKQLEVARKKDFTALEQQFKAELSLYEVTYRREKSERLKEAKRLFGMGRMGDRESGAREERRRRAKADREGLGTSSPNATTEFDPDQVSLPWESAHSRLTAYIHDGRTIEGGVEPEAVFVAAGDGVEPRPSPPLASQAAFLLTSPRRTGMGARVSSSPLTGLKLGESTDREETARKAAELRMEMGGE</sequence>
<evidence type="ECO:0000256" key="1">
    <source>
        <dbReference type="SAM" id="Coils"/>
    </source>
</evidence>
<dbReference type="Proteomes" id="UP001057375">
    <property type="component" value="Unassembled WGS sequence"/>
</dbReference>
<reference evidence="3" key="1">
    <citation type="submission" date="2022-03" db="EMBL/GenBank/DDBJ databases">
        <title>Draft genome sequence of Aduncisulcus paluster, a free-living microaerophilic Fornicata.</title>
        <authorList>
            <person name="Yuyama I."/>
            <person name="Kume K."/>
            <person name="Tamura T."/>
            <person name="Inagaki Y."/>
            <person name="Hashimoto T."/>
        </authorList>
    </citation>
    <scope>NUCLEOTIDE SEQUENCE</scope>
    <source>
        <strain evidence="3">NY0171</strain>
    </source>
</reference>
<dbReference type="PANTHER" id="PTHR47026:SF2">
    <property type="entry name" value="FLAGELLAR ASSOCIATED PROTEIN"/>
    <property type="match status" value="1"/>
</dbReference>
<feature type="compositionally biased region" description="Basic and acidic residues" evidence="2">
    <location>
        <begin position="305"/>
        <end position="326"/>
    </location>
</feature>
<feature type="compositionally biased region" description="Basic and acidic residues" evidence="2">
    <location>
        <begin position="133"/>
        <end position="149"/>
    </location>
</feature>
<evidence type="ECO:0000313" key="3">
    <source>
        <dbReference type="EMBL" id="GKT36677.1"/>
    </source>
</evidence>